<evidence type="ECO:0000313" key="1">
    <source>
        <dbReference type="EMBL" id="PHV70855.1"/>
    </source>
</evidence>
<name>A0AC61DDG5_9FIRM</name>
<dbReference type="EMBL" id="PEDL01000007">
    <property type="protein sequence ID" value="PHV70855.1"/>
    <property type="molecule type" value="Genomic_DNA"/>
</dbReference>
<protein>
    <submittedName>
        <fullName evidence="1">Uncharacterized protein</fullName>
    </submittedName>
</protein>
<gene>
    <name evidence="1" type="ORF">CS063_08815</name>
</gene>
<keyword evidence="2" id="KW-1185">Reference proteome</keyword>
<organism evidence="1 2">
    <name type="scientific">Sporanaerobium hydrogeniformans</name>
    <dbReference type="NCBI Taxonomy" id="3072179"/>
    <lineage>
        <taxon>Bacteria</taxon>
        <taxon>Bacillati</taxon>
        <taxon>Bacillota</taxon>
        <taxon>Clostridia</taxon>
        <taxon>Lachnospirales</taxon>
        <taxon>Lachnospiraceae</taxon>
        <taxon>Sporanaerobium</taxon>
    </lineage>
</organism>
<comment type="caution">
    <text evidence="1">The sequence shown here is derived from an EMBL/GenBank/DDBJ whole genome shotgun (WGS) entry which is preliminary data.</text>
</comment>
<proteinExistence type="predicted"/>
<dbReference type="Proteomes" id="UP000224460">
    <property type="component" value="Unassembled WGS sequence"/>
</dbReference>
<reference evidence="1" key="1">
    <citation type="submission" date="2017-10" db="EMBL/GenBank/DDBJ databases">
        <title>Genome sequence of cellulolytic Lachnospiraceae bacterium XHS1971 isolated from hotspring sediment.</title>
        <authorList>
            <person name="Vasudevan G."/>
            <person name="Joshi A.J."/>
            <person name="Hivarkar S."/>
            <person name="Lanjekar V.B."/>
            <person name="Dhakephalkar P.K."/>
            <person name="Dagar S."/>
        </authorList>
    </citation>
    <scope>NUCLEOTIDE SEQUENCE</scope>
    <source>
        <strain evidence="1">XHS1971</strain>
    </source>
</reference>
<evidence type="ECO:0000313" key="2">
    <source>
        <dbReference type="Proteomes" id="UP000224460"/>
    </source>
</evidence>
<sequence length="737" mass="80090">MKKKLKKVLVLTAMVTCLGALPNCVMAQSDNGLSKGTIIEKTGYQFTAVNAASLRIDLKDTIDYKGSPKTFYVMLENAKWLDSINTVDTSKYFRASTFKKINDTTLEVKMNNSILAGVKYVPLLVELTGGEAKVSVDGMGTEISDMKATTFAITSESKAEVTVGEIPSIREEDNVATIRIDEIIKGSLTSSSRSEDRTITLELQNDNYEFENPQPLVTGSKGLSGMTSKAKDNDKYTGEQQFINVRYGFSNGKEDKSVLKVYLPQVEDAMSVGRISISELRVKTNKFQPGIVSIKVSGTALNDKIVQVADAKEYGILIRDDANKIVAISNGNSEEVSFTIAEDVLESMVEKRTLEITVENGYLAPKQKAGISDLSLGKLLLNGKDITKTTSFNPVIKDNYLVGFNFDIPTLDSTVRNKFSIENLKIYAPATASGVIKVTSEVAGTKLAATTTIANIKTATQIRVSSLKLKVGIKDQVGGKLIIKETDKSMLKQGVLELEIEEQEGITYGEVPNVKVIEGNIKIGTVTYDGIVPNKLKIKIERESSKPSTIEISGFNVTVDNTVPDGHYKLSIKGTAVSPDVSFGSIEYPHFMTIGDIPVTEEPLAPAFDTSVMTNTSKFVIGSNIYLVNGIPKTMDGAAYIESNKTMVPVRYIADAIGIPADAIHFKNQVVTIQTADKIINLAIGSNMIEVNGERQGMSGKAVIKNDRAYVPVAEIAKALGVKVEWEPKTQTALFSY</sequence>
<accession>A0AC61DDG5</accession>